<keyword evidence="3" id="KW-1185">Reference proteome</keyword>
<dbReference type="EMBL" id="JAPEVG010000685">
    <property type="protein sequence ID" value="KAJ8456404.1"/>
    <property type="molecule type" value="Genomic_DNA"/>
</dbReference>
<name>A0AAD7TGR5_9APHY</name>
<feature type="region of interest" description="Disordered" evidence="1">
    <location>
        <begin position="29"/>
        <end position="82"/>
    </location>
</feature>
<reference evidence="2" key="1">
    <citation type="submission" date="2022-11" db="EMBL/GenBank/DDBJ databases">
        <title>Genome Sequence of Cubamyces cubensis.</title>
        <authorList>
            <person name="Buettner E."/>
        </authorList>
    </citation>
    <scope>NUCLEOTIDE SEQUENCE</scope>
    <source>
        <strain evidence="2">MPL-01</strain>
    </source>
</reference>
<gene>
    <name evidence="2" type="ORF">ONZ51_g12147</name>
</gene>
<accession>A0AAD7TGR5</accession>
<proteinExistence type="predicted"/>
<protein>
    <submittedName>
        <fullName evidence="2">Uncharacterized protein</fullName>
    </submittedName>
</protein>
<sequence length="143" mass="15532">MCPLTQLYTRPLVAICTKFWNILKPNVGQTERAPDHRSADTPPPARLRRMTVPSGGDCSAGLSKKRRQGLKSAVSGSVPPSAASAMVGLEDLELRDRLSPETTWTLGERLGEDEDEKPLTAVLAGRPGDYGLTFTDFDSFDEA</sequence>
<organism evidence="2 3">
    <name type="scientific">Trametes cubensis</name>
    <dbReference type="NCBI Taxonomy" id="1111947"/>
    <lineage>
        <taxon>Eukaryota</taxon>
        <taxon>Fungi</taxon>
        <taxon>Dikarya</taxon>
        <taxon>Basidiomycota</taxon>
        <taxon>Agaricomycotina</taxon>
        <taxon>Agaricomycetes</taxon>
        <taxon>Polyporales</taxon>
        <taxon>Polyporaceae</taxon>
        <taxon>Trametes</taxon>
    </lineage>
</organism>
<dbReference type="Proteomes" id="UP001215151">
    <property type="component" value="Unassembled WGS sequence"/>
</dbReference>
<feature type="compositionally biased region" description="Low complexity" evidence="1">
    <location>
        <begin position="72"/>
        <end position="82"/>
    </location>
</feature>
<dbReference type="AlphaFoldDB" id="A0AAD7TGR5"/>
<evidence type="ECO:0000313" key="2">
    <source>
        <dbReference type="EMBL" id="KAJ8456404.1"/>
    </source>
</evidence>
<comment type="caution">
    <text evidence="2">The sequence shown here is derived from an EMBL/GenBank/DDBJ whole genome shotgun (WGS) entry which is preliminary data.</text>
</comment>
<evidence type="ECO:0000256" key="1">
    <source>
        <dbReference type="SAM" id="MobiDB-lite"/>
    </source>
</evidence>
<evidence type="ECO:0000313" key="3">
    <source>
        <dbReference type="Proteomes" id="UP001215151"/>
    </source>
</evidence>